<dbReference type="PANTHER" id="PTHR43179">
    <property type="entry name" value="RHAMNOSYLTRANSFERASE WBBL"/>
    <property type="match status" value="1"/>
</dbReference>
<feature type="domain" description="Glycosyltransferase 2-like" evidence="4">
    <location>
        <begin position="6"/>
        <end position="121"/>
    </location>
</feature>
<name>A0A382U3J0_9ZZZZ</name>
<comment type="similarity">
    <text evidence="1">Belongs to the glycosyltransferase 2 family.</text>
</comment>
<gene>
    <name evidence="5" type="ORF">METZ01_LOCUS381386</name>
</gene>
<dbReference type="Gene3D" id="3.90.550.10">
    <property type="entry name" value="Spore Coat Polysaccharide Biosynthesis Protein SpsA, Chain A"/>
    <property type="match status" value="1"/>
</dbReference>
<evidence type="ECO:0000256" key="1">
    <source>
        <dbReference type="ARBA" id="ARBA00006739"/>
    </source>
</evidence>
<evidence type="ECO:0000259" key="4">
    <source>
        <dbReference type="Pfam" id="PF00535"/>
    </source>
</evidence>
<dbReference type="InterPro" id="IPR029044">
    <property type="entry name" value="Nucleotide-diphossugar_trans"/>
</dbReference>
<dbReference type="InterPro" id="IPR001173">
    <property type="entry name" value="Glyco_trans_2-like"/>
</dbReference>
<dbReference type="SUPFAM" id="SSF53448">
    <property type="entry name" value="Nucleotide-diphospho-sugar transferases"/>
    <property type="match status" value="1"/>
</dbReference>
<feature type="non-terminal residue" evidence="5">
    <location>
        <position position="250"/>
    </location>
</feature>
<accession>A0A382U3J0</accession>
<organism evidence="5">
    <name type="scientific">marine metagenome</name>
    <dbReference type="NCBI Taxonomy" id="408172"/>
    <lineage>
        <taxon>unclassified sequences</taxon>
        <taxon>metagenomes</taxon>
        <taxon>ecological metagenomes</taxon>
    </lineage>
</organism>
<dbReference type="Pfam" id="PF00535">
    <property type="entry name" value="Glycos_transf_2"/>
    <property type="match status" value="1"/>
</dbReference>
<sequence>MAPRLSVVIPSYGAQDLLSQTLRSLAEQEYPASGAEIIVIDDGSPGFDSSTIDGLTAPFSLTTMHFDRNRGRAAARNTGIGTATGEIVVFLDGDMTVQPGFLVAHDRFHDGDRAIAVGEIRWAAHVPSIPLTRYIHSRGVAHFGRGDVPFKCFVTGNSSVPRWLLHEAGLFDEIFSTYGGEDLELGYRLYQLGARVCHEPDAVSLHHQFRSLDVMCRAMRTYGETGLRHLLSKHPELAGLLHVDFLELPA</sequence>
<reference evidence="5" key="1">
    <citation type="submission" date="2018-05" db="EMBL/GenBank/DDBJ databases">
        <authorList>
            <person name="Lanie J.A."/>
            <person name="Ng W.-L."/>
            <person name="Kazmierczak K.M."/>
            <person name="Andrzejewski T.M."/>
            <person name="Davidsen T.M."/>
            <person name="Wayne K.J."/>
            <person name="Tettelin H."/>
            <person name="Glass J.I."/>
            <person name="Rusch D."/>
            <person name="Podicherti R."/>
            <person name="Tsui H.-C.T."/>
            <person name="Winkler M.E."/>
        </authorList>
    </citation>
    <scope>NUCLEOTIDE SEQUENCE</scope>
</reference>
<dbReference type="AlphaFoldDB" id="A0A382U3J0"/>
<dbReference type="PANTHER" id="PTHR43179:SF12">
    <property type="entry name" value="GALACTOFURANOSYLTRANSFERASE GLFT2"/>
    <property type="match status" value="1"/>
</dbReference>
<evidence type="ECO:0000256" key="2">
    <source>
        <dbReference type="ARBA" id="ARBA00022676"/>
    </source>
</evidence>
<keyword evidence="3" id="KW-0808">Transferase</keyword>
<evidence type="ECO:0000313" key="5">
    <source>
        <dbReference type="EMBL" id="SVD28532.1"/>
    </source>
</evidence>
<keyword evidence="2" id="KW-0328">Glycosyltransferase</keyword>
<protein>
    <recommendedName>
        <fullName evidence="4">Glycosyltransferase 2-like domain-containing protein</fullName>
    </recommendedName>
</protein>
<proteinExistence type="inferred from homology"/>
<dbReference type="EMBL" id="UINC01141033">
    <property type="protein sequence ID" value="SVD28532.1"/>
    <property type="molecule type" value="Genomic_DNA"/>
</dbReference>
<dbReference type="GO" id="GO:0016757">
    <property type="term" value="F:glycosyltransferase activity"/>
    <property type="evidence" value="ECO:0007669"/>
    <property type="project" value="UniProtKB-KW"/>
</dbReference>
<evidence type="ECO:0000256" key="3">
    <source>
        <dbReference type="ARBA" id="ARBA00022679"/>
    </source>
</evidence>